<proteinExistence type="predicted"/>
<feature type="non-terminal residue" evidence="2">
    <location>
        <position position="1"/>
    </location>
</feature>
<dbReference type="InterPro" id="IPR029445">
    <property type="entry name" value="INTS5_N"/>
</dbReference>
<protein>
    <recommendedName>
        <fullName evidence="1">Integrator complex subunit 5 N-terminal domain-containing protein</fullName>
    </recommendedName>
</protein>
<feature type="domain" description="Integrator complex subunit 5 N-terminal" evidence="1">
    <location>
        <begin position="2"/>
        <end position="209"/>
    </location>
</feature>
<accession>A0ABN8T3M4</accession>
<dbReference type="InterPro" id="IPR040316">
    <property type="entry name" value="INTS5"/>
</dbReference>
<sequence>NLKLQLQSFLSGKDESGQVLSSVEKAQCAIVLLHSLPCARHAVLEQLCEVFHEAVQKYMVELERQALSGITGYPDVLEPELLSALQNVSEVVCRFVDNNPSAWAPLICQWSLNLLGQVVTKNNGRRGVGQTAPEASLFITDFQLYVPMHLMVNFIYQVGHGQADVCVQCLLQIAMNSSPHLDWVVAHIGSHFHEVFIPKLLSTALKEYTASQAPGGWSGDSSVMTPTMVQVLTYLSLQHSHEINSNLLALFHVGEV</sequence>
<dbReference type="PANTHER" id="PTHR31697:SF2">
    <property type="entry name" value="INTEGRATOR COMPLEX SUBUNIT 5"/>
    <property type="match status" value="1"/>
</dbReference>
<evidence type="ECO:0000259" key="1">
    <source>
        <dbReference type="Pfam" id="PF14837"/>
    </source>
</evidence>
<dbReference type="Proteomes" id="UP001159427">
    <property type="component" value="Unassembled WGS sequence"/>
</dbReference>
<name>A0ABN8T3M4_9CNID</name>
<dbReference type="PANTHER" id="PTHR31697">
    <property type="entry name" value="INTEGRATOR COMPLEX SUBUNIT 5"/>
    <property type="match status" value="1"/>
</dbReference>
<dbReference type="EMBL" id="CALNXI010006088">
    <property type="protein sequence ID" value="CAH3198881.1"/>
    <property type="molecule type" value="Genomic_DNA"/>
</dbReference>
<gene>
    <name evidence="2" type="ORF">PEVE_00037293</name>
</gene>
<reference evidence="2 3" key="1">
    <citation type="submission" date="2022-05" db="EMBL/GenBank/DDBJ databases">
        <authorList>
            <consortium name="Genoscope - CEA"/>
            <person name="William W."/>
        </authorList>
    </citation>
    <scope>NUCLEOTIDE SEQUENCE [LARGE SCALE GENOMIC DNA]</scope>
</reference>
<evidence type="ECO:0000313" key="2">
    <source>
        <dbReference type="EMBL" id="CAH3198881.1"/>
    </source>
</evidence>
<organism evidence="2 3">
    <name type="scientific">Porites evermanni</name>
    <dbReference type="NCBI Taxonomy" id="104178"/>
    <lineage>
        <taxon>Eukaryota</taxon>
        <taxon>Metazoa</taxon>
        <taxon>Cnidaria</taxon>
        <taxon>Anthozoa</taxon>
        <taxon>Hexacorallia</taxon>
        <taxon>Scleractinia</taxon>
        <taxon>Fungiina</taxon>
        <taxon>Poritidae</taxon>
        <taxon>Porites</taxon>
    </lineage>
</organism>
<dbReference type="Pfam" id="PF14837">
    <property type="entry name" value="INTS5_N"/>
    <property type="match status" value="1"/>
</dbReference>
<evidence type="ECO:0000313" key="3">
    <source>
        <dbReference type="Proteomes" id="UP001159427"/>
    </source>
</evidence>
<comment type="caution">
    <text evidence="2">The sequence shown here is derived from an EMBL/GenBank/DDBJ whole genome shotgun (WGS) entry which is preliminary data.</text>
</comment>
<keyword evidence="3" id="KW-1185">Reference proteome</keyword>